<reference evidence="1 2" key="1">
    <citation type="submission" date="2020-08" db="EMBL/GenBank/DDBJ databases">
        <title>Genomic Encyclopedia of Type Strains, Phase IV (KMG-IV): sequencing the most valuable type-strain genomes for metagenomic binning, comparative biology and taxonomic classification.</title>
        <authorList>
            <person name="Goeker M."/>
        </authorList>
    </citation>
    <scope>NUCLEOTIDE SEQUENCE [LARGE SCALE GENOMIC DNA]</scope>
    <source>
        <strain evidence="1 2">DSM 26287</strain>
    </source>
</reference>
<name>A0A7X0TSB4_9GAMM</name>
<gene>
    <name evidence="1" type="ORF">HNQ55_000409</name>
</gene>
<comment type="caution">
    <text evidence="1">The sequence shown here is derived from an EMBL/GenBank/DDBJ whole genome shotgun (WGS) entry which is preliminary data.</text>
</comment>
<sequence length="384" mass="43968">MTIILILLVLAALAFWLVLKKKNMDIWFFSYLKNVLSRPKVEGPVHVMFCFVDHYEPQWRNDDIEIERARVDRWFKDYPLMAEQHKDADGHMPKHSFFYPEEEYRYEHLAKLSDMCYRGFGEIEIHLHHDKDTPENFTNVMTNFANTLHNDHGALPVHPETGQIMYAFIHGNWALDNSLPNGYMCGIDNELPLLKQTGCYVDMTLPSAPSPAQTTKVNAIYYATGKPGGCKAHDKGVDVEVGKAATGDLMLIQGPLGVALKWRTPKGLPRIENSDVRKTMPPLKSRVDQWVNSHIHVKGKPEWVFIKVHTHGTQEADMDTLLGQARHDMHTYLETKYNDGDNYVLHYVSAREMYNIVKAAEAGESGDPNLYRDFVLPKPSFMPL</sequence>
<dbReference type="RefSeq" id="WP_184421979.1">
    <property type="nucleotide sequence ID" value="NZ_AP027362.1"/>
</dbReference>
<accession>A0A7X0TSB4</accession>
<protein>
    <submittedName>
        <fullName evidence="1">Uncharacterized protein</fullName>
    </submittedName>
</protein>
<dbReference type="EMBL" id="JACHHU010000002">
    <property type="protein sequence ID" value="MBB6541934.1"/>
    <property type="molecule type" value="Genomic_DNA"/>
</dbReference>
<evidence type="ECO:0000313" key="2">
    <source>
        <dbReference type="Proteomes" id="UP000537141"/>
    </source>
</evidence>
<keyword evidence="2" id="KW-1185">Reference proteome</keyword>
<organism evidence="1 2">
    <name type="scientific">Thalassotalea piscium</name>
    <dbReference type="NCBI Taxonomy" id="1230533"/>
    <lineage>
        <taxon>Bacteria</taxon>
        <taxon>Pseudomonadati</taxon>
        <taxon>Pseudomonadota</taxon>
        <taxon>Gammaproteobacteria</taxon>
        <taxon>Alteromonadales</taxon>
        <taxon>Colwelliaceae</taxon>
        <taxon>Thalassotalea</taxon>
    </lineage>
</organism>
<dbReference type="AlphaFoldDB" id="A0A7X0TSB4"/>
<evidence type="ECO:0000313" key="1">
    <source>
        <dbReference type="EMBL" id="MBB6541934.1"/>
    </source>
</evidence>
<dbReference type="Proteomes" id="UP000537141">
    <property type="component" value="Unassembled WGS sequence"/>
</dbReference>
<proteinExistence type="predicted"/>